<dbReference type="PaxDb" id="411460-RUMTOR_02059"/>
<dbReference type="AlphaFoldDB" id="A5KP76"/>
<comment type="caution">
    <text evidence="1">The sequence shown here is derived from an EMBL/GenBank/DDBJ whole genome shotgun (WGS) entry which is preliminary data.</text>
</comment>
<evidence type="ECO:0000313" key="2">
    <source>
        <dbReference type="Proteomes" id="UP000003577"/>
    </source>
</evidence>
<name>A5KP76_9FIRM</name>
<dbReference type="HOGENOM" id="CLU_3398288_0_0_9"/>
<gene>
    <name evidence="1" type="ORF">RUMTOR_02059</name>
</gene>
<protein>
    <submittedName>
        <fullName evidence="1">Uncharacterized protein</fullName>
    </submittedName>
</protein>
<reference evidence="1 2" key="1">
    <citation type="submission" date="2007-03" db="EMBL/GenBank/DDBJ databases">
        <authorList>
            <person name="Fulton L."/>
            <person name="Clifton S."/>
            <person name="Fulton B."/>
            <person name="Xu J."/>
            <person name="Minx P."/>
            <person name="Pepin K.H."/>
            <person name="Johnson M."/>
            <person name="Thiruvilangam P."/>
            <person name="Bhonagiri V."/>
            <person name="Nash W.E."/>
            <person name="Mardis E.R."/>
            <person name="Wilson R.K."/>
        </authorList>
    </citation>
    <scope>NUCLEOTIDE SEQUENCE [LARGE SCALE GENOMIC DNA]</scope>
    <source>
        <strain evidence="1 2">ATCC 27756</strain>
    </source>
</reference>
<proteinExistence type="predicted"/>
<reference evidence="1 2" key="2">
    <citation type="submission" date="2007-04" db="EMBL/GenBank/DDBJ databases">
        <title>Draft genome sequence of Ruminococcus torques (ATCC 27756).</title>
        <authorList>
            <person name="Sudarsanam P."/>
            <person name="Ley R."/>
            <person name="Guruge J."/>
            <person name="Turnbaugh P.J."/>
            <person name="Mahowald M."/>
            <person name="Liep D."/>
            <person name="Gordon J."/>
        </authorList>
    </citation>
    <scope>NUCLEOTIDE SEQUENCE [LARGE SCALE GENOMIC DNA]</scope>
    <source>
        <strain evidence="1 2">ATCC 27756</strain>
    </source>
</reference>
<accession>A5KP76</accession>
<evidence type="ECO:0000313" key="1">
    <source>
        <dbReference type="EMBL" id="EDK23757.1"/>
    </source>
</evidence>
<sequence>MMSVVTDDIAISESFGFIVFQAEGFSVASIN</sequence>
<dbReference type="Proteomes" id="UP000003577">
    <property type="component" value="Unassembled WGS sequence"/>
</dbReference>
<dbReference type="EMBL" id="AAVP02000011">
    <property type="protein sequence ID" value="EDK23757.1"/>
    <property type="molecule type" value="Genomic_DNA"/>
</dbReference>
<organism evidence="1 2">
    <name type="scientific">[Ruminococcus] torques ATCC 27756</name>
    <dbReference type="NCBI Taxonomy" id="411460"/>
    <lineage>
        <taxon>Bacteria</taxon>
        <taxon>Bacillati</taxon>
        <taxon>Bacillota</taxon>
        <taxon>Clostridia</taxon>
        <taxon>Lachnospirales</taxon>
        <taxon>Lachnospiraceae</taxon>
        <taxon>Mediterraneibacter</taxon>
    </lineage>
</organism>